<sequence length="40" mass="4571">SLSIRSWTCECCGSINDRDVNASINIMFEGLKMYMKEVLI</sequence>
<dbReference type="InterPro" id="IPR010095">
    <property type="entry name" value="Cas12f1-like_TNB"/>
</dbReference>
<feature type="non-terminal residue" evidence="3">
    <location>
        <position position="1"/>
    </location>
</feature>
<reference evidence="3" key="1">
    <citation type="submission" date="2020-10" db="EMBL/GenBank/DDBJ databases">
        <authorList>
            <person name="Gilroy R."/>
        </authorList>
    </citation>
    <scope>NUCLEOTIDE SEQUENCE</scope>
    <source>
        <strain evidence="3">CHK193-30670</strain>
    </source>
</reference>
<evidence type="ECO:0000259" key="2">
    <source>
        <dbReference type="Pfam" id="PF07282"/>
    </source>
</evidence>
<keyword evidence="1" id="KW-0238">DNA-binding</keyword>
<dbReference type="AlphaFoldDB" id="A0A9D1IR78"/>
<protein>
    <submittedName>
        <fullName evidence="3">Transposase</fullName>
    </submittedName>
</protein>
<evidence type="ECO:0000256" key="1">
    <source>
        <dbReference type="ARBA" id="ARBA00023125"/>
    </source>
</evidence>
<dbReference type="Pfam" id="PF07282">
    <property type="entry name" value="Cas12f1-like_TNB"/>
    <property type="match status" value="1"/>
</dbReference>
<dbReference type="GO" id="GO:0003677">
    <property type="term" value="F:DNA binding"/>
    <property type="evidence" value="ECO:0007669"/>
    <property type="project" value="UniProtKB-KW"/>
</dbReference>
<name>A0A9D1IR78_9FIRM</name>
<dbReference type="Proteomes" id="UP000824074">
    <property type="component" value="Unassembled WGS sequence"/>
</dbReference>
<evidence type="ECO:0000313" key="3">
    <source>
        <dbReference type="EMBL" id="HIU40484.1"/>
    </source>
</evidence>
<proteinExistence type="predicted"/>
<evidence type="ECO:0000313" key="4">
    <source>
        <dbReference type="Proteomes" id="UP000824074"/>
    </source>
</evidence>
<feature type="domain" description="Cas12f1-like TNB" evidence="2">
    <location>
        <begin position="5"/>
        <end position="26"/>
    </location>
</feature>
<gene>
    <name evidence="3" type="ORF">IAB68_04210</name>
</gene>
<comment type="caution">
    <text evidence="3">The sequence shown here is derived from an EMBL/GenBank/DDBJ whole genome shotgun (WGS) entry which is preliminary data.</text>
</comment>
<dbReference type="EMBL" id="DVMT01000042">
    <property type="protein sequence ID" value="HIU40484.1"/>
    <property type="molecule type" value="Genomic_DNA"/>
</dbReference>
<organism evidence="3 4">
    <name type="scientific">Candidatus Aphodocola excrementigallinarum</name>
    <dbReference type="NCBI Taxonomy" id="2840670"/>
    <lineage>
        <taxon>Bacteria</taxon>
        <taxon>Bacillati</taxon>
        <taxon>Bacillota</taxon>
        <taxon>Bacilli</taxon>
        <taxon>Candidatus Aphodocola</taxon>
    </lineage>
</organism>
<reference evidence="3" key="2">
    <citation type="journal article" date="2021" name="PeerJ">
        <title>Extensive microbial diversity within the chicken gut microbiome revealed by metagenomics and culture.</title>
        <authorList>
            <person name="Gilroy R."/>
            <person name="Ravi A."/>
            <person name="Getino M."/>
            <person name="Pursley I."/>
            <person name="Horton D.L."/>
            <person name="Alikhan N.F."/>
            <person name="Baker D."/>
            <person name="Gharbi K."/>
            <person name="Hall N."/>
            <person name="Watson M."/>
            <person name="Adriaenssens E.M."/>
            <person name="Foster-Nyarko E."/>
            <person name="Jarju S."/>
            <person name="Secka A."/>
            <person name="Antonio M."/>
            <person name="Oren A."/>
            <person name="Chaudhuri R.R."/>
            <person name="La Ragione R."/>
            <person name="Hildebrand F."/>
            <person name="Pallen M.J."/>
        </authorList>
    </citation>
    <scope>NUCLEOTIDE SEQUENCE</scope>
    <source>
        <strain evidence="3">CHK193-30670</strain>
    </source>
</reference>
<accession>A0A9D1IR78</accession>